<dbReference type="GO" id="GO:0016740">
    <property type="term" value="F:transferase activity"/>
    <property type="evidence" value="ECO:0007669"/>
    <property type="project" value="UniProtKB-KW"/>
</dbReference>
<dbReference type="Pfam" id="PF00581">
    <property type="entry name" value="Rhodanese"/>
    <property type="match status" value="1"/>
</dbReference>
<dbReference type="SMART" id="SM00450">
    <property type="entry name" value="RHOD"/>
    <property type="match status" value="1"/>
</dbReference>
<evidence type="ECO:0000256" key="1">
    <source>
        <dbReference type="SAM" id="SignalP"/>
    </source>
</evidence>
<dbReference type="InterPro" id="IPR001763">
    <property type="entry name" value="Rhodanese-like_dom"/>
</dbReference>
<gene>
    <name evidence="3" type="ORF">B9Z37_10405</name>
</gene>
<dbReference type="PROSITE" id="PS50206">
    <property type="entry name" value="RHODANESE_3"/>
    <property type="match status" value="1"/>
</dbReference>
<dbReference type="InterPro" id="IPR036873">
    <property type="entry name" value="Rhodanese-like_dom_sf"/>
</dbReference>
<dbReference type="InterPro" id="IPR050229">
    <property type="entry name" value="GlpE_sulfurtransferase"/>
</dbReference>
<dbReference type="PANTHER" id="PTHR43031">
    <property type="entry name" value="FAD-DEPENDENT OXIDOREDUCTASE"/>
    <property type="match status" value="1"/>
</dbReference>
<name>A0A315E9H0_9BURK</name>
<keyword evidence="1" id="KW-0732">Signal</keyword>
<sequence>MEYATMKKLLCTAMLILLAGAPAVANDKAKLMDELSGYLEFVDYGGGTIFAEQIPKSEYSKMMIIDARDAAQFAKEHMLGAVNIEWRQVLAKSSSIPKDKAVLIYCNTGSLSAQAGFALRVSGWENVKILQGGYAEWKAKGGLDANARASGAAPKH</sequence>
<evidence type="ECO:0000259" key="2">
    <source>
        <dbReference type="PROSITE" id="PS50206"/>
    </source>
</evidence>
<feature type="chain" id="PRO_5016347189" evidence="1">
    <location>
        <begin position="26"/>
        <end position="156"/>
    </location>
</feature>
<dbReference type="SUPFAM" id="SSF52821">
    <property type="entry name" value="Rhodanese/Cell cycle control phosphatase"/>
    <property type="match status" value="1"/>
</dbReference>
<reference evidence="3 4" key="1">
    <citation type="submission" date="2017-04" db="EMBL/GenBank/DDBJ databases">
        <title>Unexpected and diverse lifestyles within the genus Limnohabitans.</title>
        <authorList>
            <person name="Kasalicky V."/>
            <person name="Mehrshad M."/>
            <person name="Andrei S.-A."/>
            <person name="Salcher M."/>
            <person name="Kratochvilova H."/>
            <person name="Simek K."/>
            <person name="Ghai R."/>
        </authorList>
    </citation>
    <scope>NUCLEOTIDE SEQUENCE [LARGE SCALE GENOMIC DNA]</scope>
    <source>
        <strain evidence="3 4">II-B4</strain>
    </source>
</reference>
<keyword evidence="3" id="KW-0808">Transferase</keyword>
<dbReference type="Proteomes" id="UP000250790">
    <property type="component" value="Unassembled WGS sequence"/>
</dbReference>
<protein>
    <submittedName>
        <fullName evidence="3">Sulfurtransferase</fullName>
    </submittedName>
</protein>
<evidence type="ECO:0000313" key="3">
    <source>
        <dbReference type="EMBL" id="PUE53458.1"/>
    </source>
</evidence>
<organism evidence="3 4">
    <name type="scientific">Limnohabitans parvus II-B4</name>
    <dbReference type="NCBI Taxonomy" id="1293052"/>
    <lineage>
        <taxon>Bacteria</taxon>
        <taxon>Pseudomonadati</taxon>
        <taxon>Pseudomonadota</taxon>
        <taxon>Betaproteobacteria</taxon>
        <taxon>Burkholderiales</taxon>
        <taxon>Comamonadaceae</taxon>
        <taxon>Limnohabitans</taxon>
    </lineage>
</organism>
<feature type="domain" description="Rhodanese" evidence="2">
    <location>
        <begin position="58"/>
        <end position="146"/>
    </location>
</feature>
<proteinExistence type="predicted"/>
<dbReference type="Gene3D" id="3.40.250.10">
    <property type="entry name" value="Rhodanese-like domain"/>
    <property type="match status" value="1"/>
</dbReference>
<accession>A0A315E9H0</accession>
<dbReference type="PANTHER" id="PTHR43031:SF1">
    <property type="entry name" value="PYRIDINE NUCLEOTIDE-DISULPHIDE OXIDOREDUCTASE"/>
    <property type="match status" value="1"/>
</dbReference>
<keyword evidence="4" id="KW-1185">Reference proteome</keyword>
<evidence type="ECO:0000313" key="4">
    <source>
        <dbReference type="Proteomes" id="UP000250790"/>
    </source>
</evidence>
<comment type="caution">
    <text evidence="3">The sequence shown here is derived from an EMBL/GenBank/DDBJ whole genome shotgun (WGS) entry which is preliminary data.</text>
</comment>
<feature type="signal peptide" evidence="1">
    <location>
        <begin position="1"/>
        <end position="25"/>
    </location>
</feature>
<dbReference type="AlphaFoldDB" id="A0A315E9H0"/>
<dbReference type="EMBL" id="NESN01000003">
    <property type="protein sequence ID" value="PUE53458.1"/>
    <property type="molecule type" value="Genomic_DNA"/>
</dbReference>
<dbReference type="CDD" id="cd00158">
    <property type="entry name" value="RHOD"/>
    <property type="match status" value="1"/>
</dbReference>